<dbReference type="EMBL" id="JARH01000892">
    <property type="protein sequence ID" value="EXF75632.1"/>
    <property type="molecule type" value="Genomic_DNA"/>
</dbReference>
<evidence type="ECO:0000256" key="5">
    <source>
        <dbReference type="ARBA" id="ARBA00023002"/>
    </source>
</evidence>
<keyword evidence="8" id="KW-0472">Membrane</keyword>
<dbReference type="HOGENOM" id="CLU_029871_4_1_1"/>
<evidence type="ECO:0000256" key="2">
    <source>
        <dbReference type="ARBA" id="ARBA00022559"/>
    </source>
</evidence>
<evidence type="ECO:0000256" key="8">
    <source>
        <dbReference type="SAM" id="Phobius"/>
    </source>
</evidence>
<feature type="transmembrane region" description="Helical" evidence="8">
    <location>
        <begin position="263"/>
        <end position="281"/>
    </location>
</feature>
<dbReference type="InterPro" id="IPR036851">
    <property type="entry name" value="Chloroperoxidase-like_sf"/>
</dbReference>
<evidence type="ECO:0000256" key="6">
    <source>
        <dbReference type="ARBA" id="ARBA00023004"/>
    </source>
</evidence>
<dbReference type="PANTHER" id="PTHR33577:SF1">
    <property type="entry name" value="HEME HALOPEROXIDASE FAMILY PROFILE DOMAIN-CONTAINING PROTEIN"/>
    <property type="match status" value="1"/>
</dbReference>
<dbReference type="Proteomes" id="UP000020467">
    <property type="component" value="Unassembled WGS sequence"/>
</dbReference>
<evidence type="ECO:0000256" key="7">
    <source>
        <dbReference type="ARBA" id="ARBA00025795"/>
    </source>
</evidence>
<dbReference type="PROSITE" id="PS51405">
    <property type="entry name" value="HEME_HALOPEROXIDASE"/>
    <property type="match status" value="1"/>
</dbReference>
<accession>A0A010Q702</accession>
<keyword evidence="4" id="KW-0479">Metal-binding</keyword>
<dbReference type="GO" id="GO:0046872">
    <property type="term" value="F:metal ion binding"/>
    <property type="evidence" value="ECO:0007669"/>
    <property type="project" value="UniProtKB-KW"/>
</dbReference>
<dbReference type="eggNOG" id="ENOG502S6CG">
    <property type="taxonomic scope" value="Eukaryota"/>
</dbReference>
<keyword evidence="2" id="KW-0575">Peroxidase</keyword>
<comment type="caution">
    <text evidence="10">The sequence shown here is derived from an EMBL/GenBank/DDBJ whole genome shotgun (WGS) entry which is preliminary data.</text>
</comment>
<evidence type="ECO:0000313" key="11">
    <source>
        <dbReference type="Proteomes" id="UP000020467"/>
    </source>
</evidence>
<dbReference type="Gene3D" id="1.10.489.10">
    <property type="entry name" value="Chloroperoxidase-like"/>
    <property type="match status" value="1"/>
</dbReference>
<keyword evidence="6" id="KW-0408">Iron</keyword>
<evidence type="ECO:0000256" key="3">
    <source>
        <dbReference type="ARBA" id="ARBA00022617"/>
    </source>
</evidence>
<dbReference type="GO" id="GO:0004601">
    <property type="term" value="F:peroxidase activity"/>
    <property type="evidence" value="ECO:0007669"/>
    <property type="project" value="UniProtKB-KW"/>
</dbReference>
<dbReference type="OrthoDB" id="407298at2759"/>
<evidence type="ECO:0000259" key="9">
    <source>
        <dbReference type="PROSITE" id="PS51405"/>
    </source>
</evidence>
<evidence type="ECO:0000256" key="4">
    <source>
        <dbReference type="ARBA" id="ARBA00022723"/>
    </source>
</evidence>
<keyword evidence="11" id="KW-1185">Reference proteome</keyword>
<feature type="domain" description="Heme haloperoxidase family profile" evidence="9">
    <location>
        <begin position="109"/>
        <end position="341"/>
    </location>
</feature>
<keyword evidence="8" id="KW-0812">Transmembrane</keyword>
<comment type="similarity">
    <text evidence="7">Belongs to the chloroperoxidase family.</text>
</comment>
<evidence type="ECO:0000256" key="1">
    <source>
        <dbReference type="ARBA" id="ARBA00001970"/>
    </source>
</evidence>
<name>A0A010Q702_9PEZI</name>
<protein>
    <recommendedName>
        <fullName evidence="9">Heme haloperoxidase family profile domain-containing protein</fullName>
    </recommendedName>
</protein>
<keyword evidence="3" id="KW-0349">Heme</keyword>
<comment type="cofactor">
    <cofactor evidence="1">
        <name>heme b</name>
        <dbReference type="ChEBI" id="CHEBI:60344"/>
    </cofactor>
</comment>
<dbReference type="Pfam" id="PF01328">
    <property type="entry name" value="Peroxidase_2"/>
    <property type="match status" value="1"/>
</dbReference>
<sequence length="467" mass="50042">MAISMSLPLLDLPLEKCVDEPLWMFVLELFAMRYQGTLPALLAASAAAFPSMATKEDLENLIKRNAEPEANPEPQILGGIIGSLTNTITGLLGAVAQGALNPANKRPEPGYDFIAPGPNDSRGPCPGLNLLANHGYLPRDGHVTLGQVIEATARGFNMGPDLSTILGVFAVLTDGDIATESFYLGSGPGNVGGLNRHSTVEADISPNREDFYNGCGDAHHLSSRLFKQNVDIVAKSGTKQFDLTNMGTQYQELSMFSQKNNPYLYYFPFPLIVSLGAFAFYPNFFSNGTYGLGGVANYESISSIIGAKYDSATGEFQYVPETWPANWYRRATPYTAVQTVLEGLLIYLRNPVTPAIAQLGTGNLNATTLLCDVYQGINSLVPLFVAGTTEEVAAATTWAISKLDPFFGNTVLGCPTSVLSPNSPSILFPNANQQGGPLNPPPSVAKHIGNNVYYKTYFTSVPVTPAC</sequence>
<dbReference type="KEGG" id="cfj:CFIO01_10394"/>
<organism evidence="10 11">
    <name type="scientific">Colletotrichum fioriniae PJ7</name>
    <dbReference type="NCBI Taxonomy" id="1445577"/>
    <lineage>
        <taxon>Eukaryota</taxon>
        <taxon>Fungi</taxon>
        <taxon>Dikarya</taxon>
        <taxon>Ascomycota</taxon>
        <taxon>Pezizomycotina</taxon>
        <taxon>Sordariomycetes</taxon>
        <taxon>Hypocreomycetidae</taxon>
        <taxon>Glomerellales</taxon>
        <taxon>Glomerellaceae</taxon>
        <taxon>Colletotrichum</taxon>
        <taxon>Colletotrichum acutatum species complex</taxon>
    </lineage>
</organism>
<evidence type="ECO:0000313" key="10">
    <source>
        <dbReference type="EMBL" id="EXF75632.1"/>
    </source>
</evidence>
<dbReference type="SUPFAM" id="SSF47571">
    <property type="entry name" value="Cloroperoxidase"/>
    <property type="match status" value="1"/>
</dbReference>
<dbReference type="InterPro" id="IPR000028">
    <property type="entry name" value="Chloroperoxidase"/>
</dbReference>
<proteinExistence type="inferred from homology"/>
<gene>
    <name evidence="10" type="ORF">CFIO01_10394</name>
</gene>
<reference evidence="10 11" key="1">
    <citation type="submission" date="2014-02" db="EMBL/GenBank/DDBJ databases">
        <title>The genome sequence of Colletotrichum fioriniae PJ7.</title>
        <authorList>
            <person name="Baroncelli R."/>
            <person name="Thon M.R."/>
        </authorList>
    </citation>
    <scope>NUCLEOTIDE SEQUENCE [LARGE SCALE GENOMIC DNA]</scope>
    <source>
        <strain evidence="10 11">PJ7</strain>
    </source>
</reference>
<keyword evidence="8" id="KW-1133">Transmembrane helix</keyword>
<keyword evidence="5" id="KW-0560">Oxidoreductase</keyword>
<dbReference type="PANTHER" id="PTHR33577">
    <property type="entry name" value="STERIGMATOCYSTIN BIOSYNTHESIS PEROXIDASE STCC-RELATED"/>
    <property type="match status" value="1"/>
</dbReference>
<dbReference type="AlphaFoldDB" id="A0A010Q702"/>